<evidence type="ECO:0008006" key="3">
    <source>
        <dbReference type="Google" id="ProtNLM"/>
    </source>
</evidence>
<dbReference type="InterPro" id="IPR029044">
    <property type="entry name" value="Nucleotide-diphossugar_trans"/>
</dbReference>
<proteinExistence type="predicted"/>
<dbReference type="EMBL" id="LAZR01061653">
    <property type="protein sequence ID" value="KKK63152.1"/>
    <property type="molecule type" value="Genomic_DNA"/>
</dbReference>
<keyword evidence="1" id="KW-0472">Membrane</keyword>
<accession>A0A0F8X225</accession>
<feature type="transmembrane region" description="Helical" evidence="1">
    <location>
        <begin position="72"/>
        <end position="92"/>
    </location>
</feature>
<reference evidence="2" key="1">
    <citation type="journal article" date="2015" name="Nature">
        <title>Complex archaea that bridge the gap between prokaryotes and eukaryotes.</title>
        <authorList>
            <person name="Spang A."/>
            <person name="Saw J.H."/>
            <person name="Jorgensen S.L."/>
            <person name="Zaremba-Niedzwiedzka K."/>
            <person name="Martijn J."/>
            <person name="Lind A.E."/>
            <person name="van Eijk R."/>
            <person name="Schleper C."/>
            <person name="Guy L."/>
            <person name="Ettema T.J."/>
        </authorList>
    </citation>
    <scope>NUCLEOTIDE SEQUENCE</scope>
</reference>
<keyword evidence="1" id="KW-1133">Transmembrane helix</keyword>
<keyword evidence="1" id="KW-0812">Transmembrane</keyword>
<dbReference type="Gene3D" id="3.90.550.10">
    <property type="entry name" value="Spore Coat Polysaccharide Biosynthesis Protein SpsA, Chain A"/>
    <property type="match status" value="1"/>
</dbReference>
<evidence type="ECO:0000313" key="2">
    <source>
        <dbReference type="EMBL" id="KKK63152.1"/>
    </source>
</evidence>
<feature type="non-terminal residue" evidence="2">
    <location>
        <position position="1"/>
    </location>
</feature>
<comment type="caution">
    <text evidence="2">The sequence shown here is derived from an EMBL/GenBank/DDBJ whole genome shotgun (WGS) entry which is preliminary data.</text>
</comment>
<evidence type="ECO:0000256" key="1">
    <source>
        <dbReference type="SAM" id="Phobius"/>
    </source>
</evidence>
<organism evidence="2">
    <name type="scientific">marine sediment metagenome</name>
    <dbReference type="NCBI Taxonomy" id="412755"/>
    <lineage>
        <taxon>unclassified sequences</taxon>
        <taxon>metagenomes</taxon>
        <taxon>ecological metagenomes</taxon>
    </lineage>
</organism>
<name>A0A0F8X225_9ZZZZ</name>
<sequence>LDERYPLYFEETDLCYRILQKGFVIAYVPSAEIIHYGGQSSMQLGKAMYSLYYRSLFMYYDKFGSSRRVRRARIAVFIGAVVRCFLLFFGSLRNVKSLAMHFNSCLSIARVACGRIDDKSGL</sequence>
<gene>
    <name evidence="2" type="ORF">LCGC14_2997160</name>
</gene>
<dbReference type="AlphaFoldDB" id="A0A0F8X225"/>
<dbReference type="SUPFAM" id="SSF53448">
    <property type="entry name" value="Nucleotide-diphospho-sugar transferases"/>
    <property type="match status" value="1"/>
</dbReference>
<protein>
    <recommendedName>
        <fullName evidence="3">Glycosyltransferase 2-like domain-containing protein</fullName>
    </recommendedName>
</protein>